<dbReference type="GO" id="GO:0110001">
    <property type="term" value="C:toxin-antitoxin complex"/>
    <property type="evidence" value="ECO:0007669"/>
    <property type="project" value="InterPro"/>
</dbReference>
<dbReference type="Pfam" id="PF01934">
    <property type="entry name" value="HepT-like"/>
    <property type="match status" value="1"/>
</dbReference>
<evidence type="ECO:0000256" key="4">
    <source>
        <dbReference type="ARBA" id="ARBA00022741"/>
    </source>
</evidence>
<proteinExistence type="predicted"/>
<keyword evidence="2" id="KW-1277">Toxin-antitoxin system</keyword>
<gene>
    <name evidence="6" type="ORF">EPICR_20281</name>
</gene>
<dbReference type="GO" id="GO:0016787">
    <property type="term" value="F:hydrolase activity"/>
    <property type="evidence" value="ECO:0007669"/>
    <property type="project" value="UniProtKB-KW"/>
</dbReference>
<evidence type="ECO:0000256" key="2">
    <source>
        <dbReference type="ARBA" id="ARBA00022649"/>
    </source>
</evidence>
<dbReference type="PANTHER" id="PTHR34139">
    <property type="entry name" value="UPF0331 PROTEIN MJ0127"/>
    <property type="match status" value="1"/>
</dbReference>
<keyword evidence="1" id="KW-0597">Phosphoprotein</keyword>
<protein>
    <submittedName>
        <fullName evidence="6">DUF86 domain-containing protein</fullName>
    </submittedName>
</protein>
<evidence type="ECO:0000256" key="3">
    <source>
        <dbReference type="ARBA" id="ARBA00022722"/>
    </source>
</evidence>
<reference evidence="6" key="1">
    <citation type="submission" date="2019-01" db="EMBL/GenBank/DDBJ databases">
        <authorList>
            <consortium name="Genoscope - CEA"/>
            <person name="William W."/>
        </authorList>
    </citation>
    <scope>NUCLEOTIDE SEQUENCE</scope>
    <source>
        <strain evidence="6">CR-1</strain>
    </source>
</reference>
<keyword evidence="4" id="KW-0547">Nucleotide-binding</keyword>
<organism evidence="6">
    <name type="scientific">uncultured Desulfobacteraceae bacterium</name>
    <dbReference type="NCBI Taxonomy" id="218296"/>
    <lineage>
        <taxon>Bacteria</taxon>
        <taxon>Pseudomonadati</taxon>
        <taxon>Thermodesulfobacteriota</taxon>
        <taxon>Desulfobacteria</taxon>
        <taxon>Desulfobacterales</taxon>
        <taxon>Desulfobacteraceae</taxon>
        <taxon>environmental samples</taxon>
    </lineage>
</organism>
<name>A0A484HH69_9BACT</name>
<dbReference type="GO" id="GO:0004540">
    <property type="term" value="F:RNA nuclease activity"/>
    <property type="evidence" value="ECO:0007669"/>
    <property type="project" value="InterPro"/>
</dbReference>
<evidence type="ECO:0000256" key="5">
    <source>
        <dbReference type="ARBA" id="ARBA00022801"/>
    </source>
</evidence>
<evidence type="ECO:0000313" key="6">
    <source>
        <dbReference type="EMBL" id="VEN73811.1"/>
    </source>
</evidence>
<dbReference type="InterPro" id="IPR051813">
    <property type="entry name" value="HepT_RNase_toxin"/>
</dbReference>
<dbReference type="EMBL" id="CAACVI010000012">
    <property type="protein sequence ID" value="VEN73811.1"/>
    <property type="molecule type" value="Genomic_DNA"/>
</dbReference>
<accession>A0A484HH69</accession>
<dbReference type="GO" id="GO:0000166">
    <property type="term" value="F:nucleotide binding"/>
    <property type="evidence" value="ECO:0007669"/>
    <property type="project" value="UniProtKB-KW"/>
</dbReference>
<dbReference type="AlphaFoldDB" id="A0A484HH69"/>
<keyword evidence="5" id="KW-0378">Hydrolase</keyword>
<dbReference type="PANTHER" id="PTHR34139:SF1">
    <property type="entry name" value="RNASE MJ1380-RELATED"/>
    <property type="match status" value="1"/>
</dbReference>
<sequence>MKDQRLVLIHIKESIEKIQQYTVDGESLFLNDPKTQDAVIRNFEIIGEAVKRLSEETRRIVSEIPWRQFAGLRDVLIHQYDGIHLSEVWLMVENDLPMLKEAVKTLLESHNIK</sequence>
<evidence type="ECO:0000256" key="1">
    <source>
        <dbReference type="ARBA" id="ARBA00022553"/>
    </source>
</evidence>
<keyword evidence="3" id="KW-0540">Nuclease</keyword>
<dbReference type="InterPro" id="IPR008201">
    <property type="entry name" value="HepT-like"/>
</dbReference>